<sequence>MSGYTPIVEPLTLTRGADYVHRYHRHQNDPLFPADTTAEIVITDGPEIGATVIATWPALEVTADYIEFWVQSEQADLADDGLVYQLYVRYPAVPPATDTLDFCWYEGRIERTPR</sequence>
<reference evidence="2 3" key="1">
    <citation type="submission" date="2019-10" db="EMBL/GenBank/DDBJ databases">
        <title>Draft Genome Assembly of Rhodococcus zopfii DSM44189.</title>
        <authorList>
            <person name="Sutton J.M."/>
            <person name="Akob D.M."/>
            <person name="Bushman T.J."/>
        </authorList>
    </citation>
    <scope>NUCLEOTIDE SEQUENCE [LARGE SCALE GENOMIC DNA]</scope>
    <source>
        <strain evidence="2 3">DSM 44189</strain>
    </source>
</reference>
<evidence type="ECO:0000313" key="3">
    <source>
        <dbReference type="Proteomes" id="UP001275440"/>
    </source>
</evidence>
<evidence type="ECO:0000313" key="2">
    <source>
        <dbReference type="EMBL" id="MDV2474189.1"/>
    </source>
</evidence>
<dbReference type="Proteomes" id="UP001275440">
    <property type="component" value="Unassembled WGS sequence"/>
</dbReference>
<comment type="caution">
    <text evidence="2">The sequence shown here is derived from an EMBL/GenBank/DDBJ whole genome shotgun (WGS) entry which is preliminary data.</text>
</comment>
<feature type="domain" description="LtfC/p132/Gp6 beta-sandwich" evidence="1">
    <location>
        <begin position="6"/>
        <end position="111"/>
    </location>
</feature>
<proteinExistence type="predicted"/>
<dbReference type="EMBL" id="WBMO01000001">
    <property type="protein sequence ID" value="MDV2474189.1"/>
    <property type="molecule type" value="Genomic_DNA"/>
</dbReference>
<dbReference type="InterPro" id="IPR055688">
    <property type="entry name" value="LtfC/p132/Gp6_b-sand"/>
</dbReference>
<accession>A0ABU3WJM3</accession>
<evidence type="ECO:0000259" key="1">
    <source>
        <dbReference type="Pfam" id="PF23926"/>
    </source>
</evidence>
<protein>
    <recommendedName>
        <fullName evidence="1">LtfC/p132/Gp6 beta-sandwich domain-containing protein</fullName>
    </recommendedName>
</protein>
<name>A0ABU3WJM3_9NOCA</name>
<dbReference type="Pfam" id="PF23926">
    <property type="entry name" value="LtfC"/>
    <property type="match status" value="1"/>
</dbReference>
<gene>
    <name evidence="2" type="ORF">F8M49_00070</name>
</gene>
<keyword evidence="3" id="KW-1185">Reference proteome</keyword>
<organism evidence="2 3">
    <name type="scientific">Rhodococcus zopfii</name>
    <dbReference type="NCBI Taxonomy" id="43772"/>
    <lineage>
        <taxon>Bacteria</taxon>
        <taxon>Bacillati</taxon>
        <taxon>Actinomycetota</taxon>
        <taxon>Actinomycetes</taxon>
        <taxon>Mycobacteriales</taxon>
        <taxon>Nocardiaceae</taxon>
        <taxon>Rhodococcus</taxon>
    </lineage>
</organism>